<proteinExistence type="predicted"/>
<organism evidence="2 3">
    <name type="scientific">Tetranychus urticae</name>
    <name type="common">Two-spotted spider mite</name>
    <dbReference type="NCBI Taxonomy" id="32264"/>
    <lineage>
        <taxon>Eukaryota</taxon>
        <taxon>Metazoa</taxon>
        <taxon>Ecdysozoa</taxon>
        <taxon>Arthropoda</taxon>
        <taxon>Chelicerata</taxon>
        <taxon>Arachnida</taxon>
        <taxon>Acari</taxon>
        <taxon>Acariformes</taxon>
        <taxon>Trombidiformes</taxon>
        <taxon>Prostigmata</taxon>
        <taxon>Eleutherengona</taxon>
        <taxon>Raphignathae</taxon>
        <taxon>Tetranychoidea</taxon>
        <taxon>Tetranychidae</taxon>
        <taxon>Tetranychus</taxon>
    </lineage>
</organism>
<dbReference type="EnsemblMetazoa" id="tetur20g01310.1">
    <property type="protein sequence ID" value="tetur20g01310.1"/>
    <property type="gene ID" value="tetur20g01310"/>
</dbReference>
<evidence type="ECO:0000256" key="1">
    <source>
        <dbReference type="SAM" id="MobiDB-lite"/>
    </source>
</evidence>
<dbReference type="OMA" id="EWEISRM"/>
<dbReference type="OrthoDB" id="2434756at2759"/>
<evidence type="ECO:0000313" key="2">
    <source>
        <dbReference type="EnsemblMetazoa" id="tetur20g01310.1"/>
    </source>
</evidence>
<feature type="region of interest" description="Disordered" evidence="1">
    <location>
        <begin position="211"/>
        <end position="231"/>
    </location>
</feature>
<accession>T1KSY8</accession>
<dbReference type="eggNOG" id="KOG4481">
    <property type="taxonomic scope" value="Eukaryota"/>
</dbReference>
<name>T1KSY8_TETUR</name>
<sequence>MEKAIKFAKSVFHTIIRRPIQNYNVEERAFKAISVTKKNPAPKHLTTQQKILKYIEEHPELKEIVVEKPKTLLEWLKKIRVVSHGVPDTELFKTDKRKLPVKRETYELPRMFGEIEPKVIPEGKISLQRTTNLVMEYASMKIKPSSKEIAEKYNLEEQDAANLVRHFKAFELYKPAKETGDYEGLPPWSKTVKNDTFLGMLFSKQDSIEEPKKLIDDKSDKETDRKQIKAE</sequence>
<dbReference type="PANTHER" id="PTHR13338">
    <property type="entry name" value="UPF0240 PROTEIN"/>
    <property type="match status" value="1"/>
</dbReference>
<dbReference type="KEGG" id="tut:107367079"/>
<evidence type="ECO:0000313" key="3">
    <source>
        <dbReference type="Proteomes" id="UP000015104"/>
    </source>
</evidence>
<dbReference type="GO" id="GO:0032981">
    <property type="term" value="P:mitochondrial respiratory chain complex I assembly"/>
    <property type="evidence" value="ECO:0007669"/>
    <property type="project" value="InterPro"/>
</dbReference>
<reference evidence="2" key="2">
    <citation type="submission" date="2015-06" db="UniProtKB">
        <authorList>
            <consortium name="EnsemblMetazoa"/>
        </authorList>
    </citation>
    <scope>IDENTIFICATION</scope>
</reference>
<dbReference type="AlphaFoldDB" id="T1KSY8"/>
<dbReference type="Pfam" id="PF06784">
    <property type="entry name" value="UPF0240"/>
    <property type="match status" value="1"/>
</dbReference>
<dbReference type="PANTHER" id="PTHR13338:SF4">
    <property type="entry name" value="NADH DEHYDROGENASE [UBIQUINONE] 1 ALPHA SUBCOMPLEX ASSEMBLY FACTOR 4"/>
    <property type="match status" value="1"/>
</dbReference>
<dbReference type="STRING" id="32264.T1KSY8"/>
<protein>
    <recommendedName>
        <fullName evidence="4">NADH dehydrogenase [ubiquinone] 1 alpha subcomplex assembly factor 4</fullName>
    </recommendedName>
</protein>
<dbReference type="HOGENOM" id="CLU_1201191_0_0_1"/>
<dbReference type="Proteomes" id="UP000015104">
    <property type="component" value="Unassembled WGS sequence"/>
</dbReference>
<dbReference type="GO" id="GO:0005739">
    <property type="term" value="C:mitochondrion"/>
    <property type="evidence" value="ECO:0007669"/>
    <property type="project" value="TreeGrafter"/>
</dbReference>
<keyword evidence="3" id="KW-1185">Reference proteome</keyword>
<reference evidence="3" key="1">
    <citation type="submission" date="2011-08" db="EMBL/GenBank/DDBJ databases">
        <authorList>
            <person name="Rombauts S."/>
        </authorList>
    </citation>
    <scope>NUCLEOTIDE SEQUENCE</scope>
    <source>
        <strain evidence="3">London</strain>
    </source>
</reference>
<dbReference type="EMBL" id="CAEY01000513">
    <property type="status" value="NOT_ANNOTATED_CDS"/>
    <property type="molecule type" value="Genomic_DNA"/>
</dbReference>
<gene>
    <name evidence="2" type="primary">107367079</name>
</gene>
<evidence type="ECO:0008006" key="4">
    <source>
        <dbReference type="Google" id="ProtNLM"/>
    </source>
</evidence>
<dbReference type="InterPro" id="IPR009622">
    <property type="entry name" value="NDUFAF4"/>
</dbReference>